<dbReference type="InterPro" id="IPR041498">
    <property type="entry name" value="Big_6"/>
</dbReference>
<dbReference type="PROSITE" id="PS50853">
    <property type="entry name" value="FN3"/>
    <property type="match status" value="1"/>
</dbReference>
<feature type="compositionally biased region" description="Polar residues" evidence="1">
    <location>
        <begin position="839"/>
        <end position="853"/>
    </location>
</feature>
<dbReference type="InterPro" id="IPR013783">
    <property type="entry name" value="Ig-like_fold"/>
</dbReference>
<dbReference type="InterPro" id="IPR035986">
    <property type="entry name" value="PKD_dom_sf"/>
</dbReference>
<dbReference type="Pfam" id="PF22352">
    <property type="entry name" value="K319L-like_PKD"/>
    <property type="match status" value="1"/>
</dbReference>
<name>A0A2M6R843_9BACT</name>
<dbReference type="InterPro" id="IPR036116">
    <property type="entry name" value="FN3_sf"/>
</dbReference>
<dbReference type="InterPro" id="IPR003961">
    <property type="entry name" value="FN3_dom"/>
</dbReference>
<dbReference type="SUPFAM" id="SSF49299">
    <property type="entry name" value="PKD domain"/>
    <property type="match status" value="1"/>
</dbReference>
<accession>A0A2M6R843</accession>
<dbReference type="Pfam" id="PF17936">
    <property type="entry name" value="Big_6"/>
    <property type="match status" value="1"/>
</dbReference>
<evidence type="ECO:0000256" key="1">
    <source>
        <dbReference type="SAM" id="MobiDB-lite"/>
    </source>
</evidence>
<sequence>MQLTIKNRKYTHWIQKTATWLAIIGLVIPLNLFPQSALAVSGTQYVATTGNDTTGNGTSGNPYLTIQKAIDVASSGDTISIAAGTYVESPNVTKPLTVTGAGQSQTTIAPTANSDGVTINSSTVTMQDLKIQTSNALATPNIAVKINASDGVTLTNDTIATTGDKAMGVWVGGSSNGISPSSNLTITKSTITIAGVATGIYAAESTPAHSGWTIGGSAINANTITASVGNPIEFYDVTGSQVSYNTLNATTESSLIWSSELSNISNLTVSGNTFNGSGGSELAILNDFPTNTAPATTVTTVNLNSNIFNTWGSRAVRIGGSVSGVTLSTNQFLKSPVGEAVKNENTSATITATQNWWGSTSGPNHSTNLTGTGNSVTDFVTFRPWCNSSACTSNDSTAPTATLTYSKDGGTTYTSSVAAKDADTLRIKATFNENVEDTTGVSVAIDNSVLSTMGMTIVSGTVYTYDLNVPVGNIATATVSLSSVYDTSGNALASAPANNTFTIDNTNPGLATLIIEDLNSDSADDDMASSKLVRLSWNASSESGSGISHYLLRVRQTSSNGTIVSGLDDLDIGNVTSYTLTSGQGDLITSDGFYVFGLRAVDNAGNMSASYAYSDGITIDTSVPTVNAGSDKTTNAIFTQDATVNGAVAGVASYQWSKQTGPGTITFGSSTAEDTTISANQDGTYTIRLTVVDNAGNTAFDEMSLIWDTTKPASTVTTSGIYGPNTWGGSVAGSASDTLSGIASVNVKIINPSGDVFNGTTFVPSGAGVTASGTTSWTSAITSAQLAAGGQGVYTIQSRATDNAGNTESTGTSTITWDSIVPNTPVINSVTSPVNSASQTVTGTAESGSTVNITGGSAPASGTATGGNYSILVSLTQDATNNLSVTATDGAGNNTTSSIQTIIVTDNDAPTTPT</sequence>
<dbReference type="EMBL" id="PEZX01000039">
    <property type="protein sequence ID" value="PIS06719.1"/>
    <property type="molecule type" value="Genomic_DNA"/>
</dbReference>
<evidence type="ECO:0000259" key="2">
    <source>
        <dbReference type="PROSITE" id="PS50853"/>
    </source>
</evidence>
<dbReference type="InterPro" id="IPR011050">
    <property type="entry name" value="Pectin_lyase_fold/virulence"/>
</dbReference>
<feature type="region of interest" description="Disordered" evidence="1">
    <location>
        <begin position="839"/>
        <end position="860"/>
    </location>
</feature>
<dbReference type="InterPro" id="IPR022038">
    <property type="entry name" value="Ig-like_bact"/>
</dbReference>
<proteinExistence type="predicted"/>
<evidence type="ECO:0000313" key="3">
    <source>
        <dbReference type="EMBL" id="PIS06719.1"/>
    </source>
</evidence>
<evidence type="ECO:0000313" key="4">
    <source>
        <dbReference type="Proteomes" id="UP000231162"/>
    </source>
</evidence>
<comment type="caution">
    <text evidence="3">The sequence shown here is derived from an EMBL/GenBank/DDBJ whole genome shotgun (WGS) entry which is preliminary data.</text>
</comment>
<dbReference type="AlphaFoldDB" id="A0A2M6R843"/>
<gene>
    <name evidence="3" type="ORF">COT79_03110</name>
</gene>
<dbReference type="Gene3D" id="2.60.40.10">
    <property type="entry name" value="Immunoglobulins"/>
    <property type="match status" value="3"/>
</dbReference>
<feature type="domain" description="Fibronectin type-III" evidence="2">
    <location>
        <begin position="514"/>
        <end position="624"/>
    </location>
</feature>
<dbReference type="Gene3D" id="2.160.20.10">
    <property type="entry name" value="Single-stranded right-handed beta-helix, Pectin lyase-like"/>
    <property type="match status" value="1"/>
</dbReference>
<feature type="non-terminal residue" evidence="3">
    <location>
        <position position="914"/>
    </location>
</feature>
<protein>
    <recommendedName>
        <fullName evidence="2">Fibronectin type-III domain-containing protein</fullName>
    </recommendedName>
</protein>
<dbReference type="SUPFAM" id="SSF49265">
    <property type="entry name" value="Fibronectin type III"/>
    <property type="match status" value="1"/>
</dbReference>
<dbReference type="SUPFAM" id="SSF51126">
    <property type="entry name" value="Pectin lyase-like"/>
    <property type="match status" value="1"/>
</dbReference>
<organism evidence="3 4">
    <name type="scientific">Candidatus Berkelbacteria bacterium CG10_big_fil_rev_8_21_14_0_10_43_14</name>
    <dbReference type="NCBI Taxonomy" id="1974515"/>
    <lineage>
        <taxon>Bacteria</taxon>
        <taxon>Candidatus Berkelbacteria</taxon>
    </lineage>
</organism>
<reference evidence="4" key="1">
    <citation type="submission" date="2017-09" db="EMBL/GenBank/DDBJ databases">
        <title>Depth-based differentiation of microbial function through sediment-hosted aquifers and enrichment of novel symbionts in the deep terrestrial subsurface.</title>
        <authorList>
            <person name="Probst A.J."/>
            <person name="Ladd B."/>
            <person name="Jarett J.K."/>
            <person name="Geller-Mcgrath D.E."/>
            <person name="Sieber C.M.K."/>
            <person name="Emerson J.B."/>
            <person name="Anantharaman K."/>
            <person name="Thomas B.C."/>
            <person name="Malmstrom R."/>
            <person name="Stieglmeier M."/>
            <person name="Klingl A."/>
            <person name="Woyke T."/>
            <person name="Ryan C.M."/>
            <person name="Banfield J.F."/>
        </authorList>
    </citation>
    <scope>NUCLEOTIDE SEQUENCE [LARGE SCALE GENOMIC DNA]</scope>
</reference>
<dbReference type="InterPro" id="IPR012334">
    <property type="entry name" value="Pectin_lyas_fold"/>
</dbReference>
<dbReference type="Pfam" id="PF12245">
    <property type="entry name" value="Big_3_2"/>
    <property type="match status" value="1"/>
</dbReference>
<dbReference type="Proteomes" id="UP000231162">
    <property type="component" value="Unassembled WGS sequence"/>
</dbReference>